<feature type="transmembrane region" description="Helical" evidence="13">
    <location>
        <begin position="750"/>
        <end position="771"/>
    </location>
</feature>
<evidence type="ECO:0000256" key="7">
    <source>
        <dbReference type="ARBA" id="ARBA00022837"/>
    </source>
</evidence>
<keyword evidence="8 13" id="KW-1133">Transmembrane helix</keyword>
<keyword evidence="7" id="KW-0106">Calcium</keyword>
<feature type="transmembrane region" description="Helical" evidence="13">
    <location>
        <begin position="600"/>
        <end position="619"/>
    </location>
</feature>
<sequence>MTQVFTPEGVTIARPVRPPAALLRPLQSGIAPGLTPKHLAAHKVAKEAFITNRLKTVWWNVLGPGYKNEADYLSAELTEGEKFRTTQLLQQESGTGEWATEEEMPIFQVTMEGNLEHLIALERAKGPAYLHKRGAHGRTILHLACLLLDDTPRKSAKPAPTEVSLDDRHSIKSAKSAKVRKDQKYREIIKYLVESPQHKILINWAFEGAYAGEVAAHIAVVKRDIEILDLLITNGADVSFPRAQGRFFSPDGSLYYGETVLSFAACAGSTEIVEYILDTCGVDPYQIDSHGNTALHILAWWGYHNTDDWEGMQKRIEADAASNEKGNDPDPSDATLGGVWSVIMERMIDLKVEDPLHLLNYQKFTPLLVAVQRGHRHMVHAIIESTTDVQWSYGPVKCVHYPLTFLDHPCTRAFLGSKEDQPKKSIAQQTLERALSINIKPKPKPTSDTPAETAKKVRLRDKEPSACALELAVRNEDIDIISAEPIFRMLLEAKWILYAQDMYFAYFIWALLYALLFSVAVILIPKQPPLLPDTNNEPNPAYISRWDYFSDEVGSRGSWRFFVELLLLVVNLIRVIRQCLALNRFGWRHYLFGFHGMRNLKIWGNVALFVIVIICRAAGNFRAENFAIGIAAIFFWISLLHYTKGSRRLGPLVMIFYRMMSWDLWRFIIIWLVMFLGFSEAMYLQMQFPGQAEKNHGLEDEEYRNSSDYNAGLADWRDPGGALLWMFRWSLSQAEFDDMRSALDSSAAKFYWLLFTILTVILLFNVLIAMLNTTYAEIIDHADRKWHIEWAKIVMSIDDKLHTAVPPIGFRKQVGGEYYFAFNFREDIPQIPVSLVATNDLTEIGDRIRRSAEARTHKNRKMVGELRWGKELAPRHGRRGMDDE</sequence>
<keyword evidence="11" id="KW-0407">Ion channel</keyword>
<keyword evidence="16" id="KW-1185">Reference proteome</keyword>
<dbReference type="SUPFAM" id="SSF48403">
    <property type="entry name" value="Ankyrin repeat"/>
    <property type="match status" value="1"/>
</dbReference>
<dbReference type="Pfam" id="PF00023">
    <property type="entry name" value="Ank"/>
    <property type="match status" value="1"/>
</dbReference>
<dbReference type="InterPro" id="IPR005821">
    <property type="entry name" value="Ion_trans_dom"/>
</dbReference>
<feature type="transmembrane region" description="Helical" evidence="13">
    <location>
        <begin position="503"/>
        <end position="524"/>
    </location>
</feature>
<evidence type="ECO:0000313" key="15">
    <source>
        <dbReference type="EMBL" id="KAJ3056387.1"/>
    </source>
</evidence>
<evidence type="ECO:0000256" key="6">
    <source>
        <dbReference type="ARBA" id="ARBA00022737"/>
    </source>
</evidence>
<dbReference type="PANTHER" id="PTHR10582">
    <property type="entry name" value="TRANSIENT RECEPTOR POTENTIAL ION CHANNEL PROTEIN"/>
    <property type="match status" value="1"/>
</dbReference>
<evidence type="ECO:0000256" key="8">
    <source>
        <dbReference type="ARBA" id="ARBA00022989"/>
    </source>
</evidence>
<feature type="transmembrane region" description="Helical" evidence="13">
    <location>
        <begin position="664"/>
        <end position="684"/>
    </location>
</feature>
<dbReference type="InterPro" id="IPR036770">
    <property type="entry name" value="Ankyrin_rpt-contain_sf"/>
</dbReference>
<evidence type="ECO:0000256" key="11">
    <source>
        <dbReference type="ARBA" id="ARBA00023303"/>
    </source>
</evidence>
<evidence type="ECO:0000256" key="10">
    <source>
        <dbReference type="ARBA" id="ARBA00023136"/>
    </source>
</evidence>
<keyword evidence="3" id="KW-1003">Cell membrane</keyword>
<evidence type="ECO:0000256" key="9">
    <source>
        <dbReference type="ARBA" id="ARBA00023065"/>
    </source>
</evidence>
<evidence type="ECO:0000256" key="12">
    <source>
        <dbReference type="PROSITE-ProRule" id="PRU00023"/>
    </source>
</evidence>
<keyword evidence="12" id="KW-0040">ANK repeat</keyword>
<evidence type="ECO:0000256" key="2">
    <source>
        <dbReference type="ARBA" id="ARBA00022448"/>
    </source>
</evidence>
<dbReference type="GO" id="GO:0005262">
    <property type="term" value="F:calcium channel activity"/>
    <property type="evidence" value="ECO:0007669"/>
    <property type="project" value="TreeGrafter"/>
</dbReference>
<gene>
    <name evidence="15" type="ORF">HK097_007116</name>
</gene>
<evidence type="ECO:0000259" key="14">
    <source>
        <dbReference type="Pfam" id="PF00520"/>
    </source>
</evidence>
<feature type="domain" description="Ion transport" evidence="14">
    <location>
        <begin position="528"/>
        <end position="781"/>
    </location>
</feature>
<dbReference type="AlphaFoldDB" id="A0AAD5X5W3"/>
<feature type="transmembrane region" description="Helical" evidence="13">
    <location>
        <begin position="625"/>
        <end position="643"/>
    </location>
</feature>
<dbReference type="InterPro" id="IPR024862">
    <property type="entry name" value="TRPV"/>
</dbReference>
<dbReference type="PROSITE" id="PS50088">
    <property type="entry name" value="ANK_REPEAT"/>
    <property type="match status" value="1"/>
</dbReference>
<keyword evidence="5 13" id="KW-0812">Transmembrane</keyword>
<name>A0AAD5X5W3_9FUNG</name>
<comment type="caution">
    <text evidence="15">The sequence shown here is derived from an EMBL/GenBank/DDBJ whole genome shotgun (WGS) entry which is preliminary data.</text>
</comment>
<evidence type="ECO:0000256" key="13">
    <source>
        <dbReference type="SAM" id="Phobius"/>
    </source>
</evidence>
<keyword evidence="6" id="KW-0677">Repeat</keyword>
<dbReference type="Gene3D" id="1.25.40.20">
    <property type="entry name" value="Ankyrin repeat-containing domain"/>
    <property type="match status" value="1"/>
</dbReference>
<keyword evidence="10 13" id="KW-0472">Membrane</keyword>
<organism evidence="15 16">
    <name type="scientific">Rhizophlyctis rosea</name>
    <dbReference type="NCBI Taxonomy" id="64517"/>
    <lineage>
        <taxon>Eukaryota</taxon>
        <taxon>Fungi</taxon>
        <taxon>Fungi incertae sedis</taxon>
        <taxon>Chytridiomycota</taxon>
        <taxon>Chytridiomycota incertae sedis</taxon>
        <taxon>Chytridiomycetes</taxon>
        <taxon>Rhizophlyctidales</taxon>
        <taxon>Rhizophlyctidaceae</taxon>
        <taxon>Rhizophlyctis</taxon>
    </lineage>
</organism>
<proteinExistence type="predicted"/>
<evidence type="ECO:0000256" key="4">
    <source>
        <dbReference type="ARBA" id="ARBA00022568"/>
    </source>
</evidence>
<dbReference type="InterPro" id="IPR002110">
    <property type="entry name" value="Ankyrin_rpt"/>
</dbReference>
<keyword evidence="9" id="KW-0406">Ion transport</keyword>
<evidence type="ECO:0000313" key="16">
    <source>
        <dbReference type="Proteomes" id="UP001212841"/>
    </source>
</evidence>
<protein>
    <recommendedName>
        <fullName evidence="14">Ion transport domain-containing protein</fullName>
    </recommendedName>
</protein>
<evidence type="ECO:0000256" key="5">
    <source>
        <dbReference type="ARBA" id="ARBA00022692"/>
    </source>
</evidence>
<dbReference type="SMART" id="SM00248">
    <property type="entry name" value="ANK"/>
    <property type="match status" value="5"/>
</dbReference>
<keyword evidence="2" id="KW-0813">Transport</keyword>
<dbReference type="EMBL" id="JADGJD010000035">
    <property type="protein sequence ID" value="KAJ3056387.1"/>
    <property type="molecule type" value="Genomic_DNA"/>
</dbReference>
<dbReference type="GO" id="GO:0005886">
    <property type="term" value="C:plasma membrane"/>
    <property type="evidence" value="ECO:0007669"/>
    <property type="project" value="UniProtKB-SubCell"/>
</dbReference>
<dbReference type="GO" id="GO:0098703">
    <property type="term" value="P:calcium ion import across plasma membrane"/>
    <property type="evidence" value="ECO:0007669"/>
    <property type="project" value="TreeGrafter"/>
</dbReference>
<dbReference type="Proteomes" id="UP001212841">
    <property type="component" value="Unassembled WGS sequence"/>
</dbReference>
<feature type="repeat" description="ANK" evidence="12">
    <location>
        <begin position="211"/>
        <end position="243"/>
    </location>
</feature>
<dbReference type="PROSITE" id="PS50297">
    <property type="entry name" value="ANK_REP_REGION"/>
    <property type="match status" value="1"/>
</dbReference>
<dbReference type="PANTHER" id="PTHR10582:SF2">
    <property type="entry name" value="INACTIVE"/>
    <property type="match status" value="1"/>
</dbReference>
<evidence type="ECO:0000256" key="3">
    <source>
        <dbReference type="ARBA" id="ARBA00022475"/>
    </source>
</evidence>
<evidence type="ECO:0000256" key="1">
    <source>
        <dbReference type="ARBA" id="ARBA00004651"/>
    </source>
</evidence>
<keyword evidence="4" id="KW-0109">Calcium transport</keyword>
<comment type="subcellular location">
    <subcellularLocation>
        <location evidence="1">Cell membrane</location>
        <topology evidence="1">Multi-pass membrane protein</topology>
    </subcellularLocation>
</comment>
<dbReference type="Pfam" id="PF00520">
    <property type="entry name" value="Ion_trans"/>
    <property type="match status" value="1"/>
</dbReference>
<accession>A0AAD5X5W3</accession>
<reference evidence="15" key="1">
    <citation type="submission" date="2020-05" db="EMBL/GenBank/DDBJ databases">
        <title>Phylogenomic resolution of chytrid fungi.</title>
        <authorList>
            <person name="Stajich J.E."/>
            <person name="Amses K."/>
            <person name="Simmons R."/>
            <person name="Seto K."/>
            <person name="Myers J."/>
            <person name="Bonds A."/>
            <person name="Quandt C.A."/>
            <person name="Barry K."/>
            <person name="Liu P."/>
            <person name="Grigoriev I."/>
            <person name="Longcore J.E."/>
            <person name="James T.Y."/>
        </authorList>
    </citation>
    <scope>NUCLEOTIDE SEQUENCE</scope>
    <source>
        <strain evidence="15">JEL0318</strain>
    </source>
</reference>